<organism evidence="1">
    <name type="scientific">Limosilactobacillus reuteri</name>
    <name type="common">Lactobacillus reuteri</name>
    <dbReference type="NCBI Taxonomy" id="1598"/>
    <lineage>
        <taxon>Bacteria</taxon>
        <taxon>Bacillati</taxon>
        <taxon>Bacillota</taxon>
        <taxon>Bacilli</taxon>
        <taxon>Lactobacillales</taxon>
        <taxon>Lactobacillaceae</taxon>
        <taxon>Limosilactobacillus</taxon>
    </lineage>
</organism>
<proteinExistence type="predicted"/>
<evidence type="ECO:0000313" key="4">
    <source>
        <dbReference type="Proteomes" id="UP000189795"/>
    </source>
</evidence>
<dbReference type="EMBL" id="NFHN01000001">
    <property type="protein sequence ID" value="OUN50361.1"/>
    <property type="molecule type" value="Genomic_DNA"/>
</dbReference>
<dbReference type="Proteomes" id="UP000189795">
    <property type="component" value="Unassembled WGS sequence"/>
</dbReference>
<reference evidence="3" key="4">
    <citation type="journal article" date="2018" name="BMC Genomics">
        <title>Whole genome sequencing and function prediction of 133 gut anaerobes isolated from chicken caecum in pure cultures.</title>
        <authorList>
            <person name="Medvecky M."/>
            <person name="Cejkova D."/>
            <person name="Polansky O."/>
            <person name="Karasova D."/>
            <person name="Kubasova T."/>
            <person name="Cizek A."/>
            <person name="Rychlik I."/>
        </authorList>
    </citation>
    <scope>NUCLEOTIDE SEQUENCE</scope>
    <source>
        <strain evidence="3">An71</strain>
    </source>
</reference>
<name>A0A0U5JUN6_LIMRT</name>
<reference evidence="2 4" key="2">
    <citation type="submission" date="2017-03" db="EMBL/GenBank/DDBJ databases">
        <title>Antibiotic resistance of probiotic microorganisms.</title>
        <authorList>
            <person name="Sanudo A.I."/>
            <person name="Olivares M."/>
            <person name="Banuelos O."/>
        </authorList>
    </citation>
    <scope>NUCLEOTIDE SEQUENCE [LARGE SCALE GENOMIC DNA]</scope>
    <source>
        <strain evidence="2 4">CECT8605</strain>
    </source>
</reference>
<dbReference type="AlphaFoldDB" id="A0A0U5JUN6"/>
<reference evidence="1" key="1">
    <citation type="submission" date="2015-10" db="EMBL/GenBank/DDBJ databases">
        <authorList>
            <person name="Gilbert D.G."/>
        </authorList>
    </citation>
    <scope>NUCLEOTIDE SEQUENCE</scope>
    <source>
        <strain evidence="1">Lp167-67</strain>
    </source>
</reference>
<evidence type="ECO:0000313" key="2">
    <source>
        <dbReference type="EMBL" id="OPG87237.1"/>
    </source>
</evidence>
<sequence length="93" mass="10928">MSKLEKMKNSLLSSIEIDMQQIEEIKQQPQSQIDLMGGVKEWYRSTGCSNYYKEIVQAIKSAEYKYPDSDSVWEKAERIKDEIVREKLSYLSI</sequence>
<reference evidence="5" key="3">
    <citation type="submission" date="2017-04" db="EMBL/GenBank/DDBJ databases">
        <title>Function of individual gut microbiota members based on whole genome sequencing of pure cultures obtained from chicken caecum.</title>
        <authorList>
            <person name="Medvecky M."/>
            <person name="Cejkova D."/>
            <person name="Polansky O."/>
            <person name="Karasova D."/>
            <person name="Kubasova T."/>
            <person name="Cizek A."/>
            <person name="Rychlik I."/>
        </authorList>
    </citation>
    <scope>NUCLEOTIDE SEQUENCE [LARGE SCALE GENOMIC DNA]</scope>
    <source>
        <strain evidence="5">An71</strain>
    </source>
</reference>
<dbReference type="EMBL" id="MWVS01000126">
    <property type="protein sequence ID" value="OPG87237.1"/>
    <property type="molecule type" value="Genomic_DNA"/>
</dbReference>
<dbReference type="RefSeq" id="WP_079376327.1">
    <property type="nucleotide sequence ID" value="NZ_LN887696.1"/>
</dbReference>
<evidence type="ECO:0000313" key="3">
    <source>
        <dbReference type="EMBL" id="OUN50361.1"/>
    </source>
</evidence>
<evidence type="ECO:0000313" key="5">
    <source>
        <dbReference type="Proteomes" id="UP000195868"/>
    </source>
</evidence>
<dbReference type="Proteomes" id="UP000195868">
    <property type="component" value="Unassembled WGS sequence"/>
</dbReference>
<accession>A0A0U5JUN6</accession>
<dbReference type="EMBL" id="LN887696">
    <property type="protein sequence ID" value="CUR41561.1"/>
    <property type="molecule type" value="Genomic_DNA"/>
</dbReference>
<protein>
    <submittedName>
        <fullName evidence="1">Uncharacterized protein</fullName>
    </submittedName>
</protein>
<evidence type="ECO:0000313" key="1">
    <source>
        <dbReference type="EMBL" id="CUR41561.1"/>
    </source>
</evidence>
<gene>
    <name evidence="2" type="ORF">B5D07_10600</name>
    <name evidence="3" type="ORF">B5G22_00045</name>
    <name evidence="1" type="ORF">LRLP16767_LRLP167_00060</name>
</gene>